<name>A0A4D5RCT3_IXOSC</name>
<sequence length="101" mass="11713">MQRLCTLCWLMALQGQDKSWKSADPKLWCRCLRVHLASMPRTQCASSQVTSCEFLSRKTCWVASLMAPESQLIKVLQCWQKTSWTFRDSRSTRGPVSTLRR</sequence>
<reference evidence="1" key="1">
    <citation type="submission" date="2019-04" db="EMBL/GenBank/DDBJ databases">
        <title>An insight into the mialome of Ixodes scapularis.</title>
        <authorList>
            <person name="Ribeiro J.M."/>
            <person name="Mather T.N."/>
            <person name="Karim S."/>
        </authorList>
    </citation>
    <scope>NUCLEOTIDE SEQUENCE</scope>
</reference>
<accession>A0A4D5RCT3</accession>
<proteinExistence type="predicted"/>
<dbReference type="AlphaFoldDB" id="A0A4D5RCT3"/>
<organism evidence="1">
    <name type="scientific">Ixodes scapularis</name>
    <name type="common">Black-legged tick</name>
    <name type="synonym">Deer tick</name>
    <dbReference type="NCBI Taxonomy" id="6945"/>
    <lineage>
        <taxon>Eukaryota</taxon>
        <taxon>Metazoa</taxon>
        <taxon>Ecdysozoa</taxon>
        <taxon>Arthropoda</taxon>
        <taxon>Chelicerata</taxon>
        <taxon>Arachnida</taxon>
        <taxon>Acari</taxon>
        <taxon>Parasitiformes</taxon>
        <taxon>Ixodida</taxon>
        <taxon>Ixodoidea</taxon>
        <taxon>Ixodidae</taxon>
        <taxon>Ixodinae</taxon>
        <taxon>Ixodes</taxon>
    </lineage>
</organism>
<dbReference type="EMBL" id="GHJT01000947">
    <property type="protein sequence ID" value="MOY34918.1"/>
    <property type="molecule type" value="Transcribed_RNA"/>
</dbReference>
<protein>
    <submittedName>
        <fullName evidence="1">Putative secreted protein</fullName>
    </submittedName>
</protein>
<evidence type="ECO:0000313" key="1">
    <source>
        <dbReference type="EMBL" id="MOY34918.1"/>
    </source>
</evidence>